<comment type="caution">
    <text evidence="10">The sequence shown here is derived from an EMBL/GenBank/DDBJ whole genome shotgun (WGS) entry which is preliminary data.</text>
</comment>
<evidence type="ECO:0000256" key="6">
    <source>
        <dbReference type="ARBA" id="ARBA00023098"/>
    </source>
</evidence>
<reference evidence="10" key="1">
    <citation type="submission" date="2022-03" db="EMBL/GenBank/DDBJ databases">
        <authorList>
            <person name="Legras J.-L."/>
            <person name="Devillers H."/>
            <person name="Grondin C."/>
        </authorList>
    </citation>
    <scope>NUCLEOTIDE SEQUENCE</scope>
    <source>
        <strain evidence="10">CLIB 1423</strain>
    </source>
</reference>
<evidence type="ECO:0000256" key="7">
    <source>
        <dbReference type="ARBA" id="ARBA00023136"/>
    </source>
</evidence>
<gene>
    <name evidence="10" type="ORF">CLIB1423_03S02036</name>
</gene>
<dbReference type="SUPFAM" id="SSF53474">
    <property type="entry name" value="alpha/beta-Hydrolases"/>
    <property type="match status" value="1"/>
</dbReference>
<dbReference type="InterPro" id="IPR000073">
    <property type="entry name" value="AB_hydrolase_1"/>
</dbReference>
<dbReference type="Proteomes" id="UP000837801">
    <property type="component" value="Unassembled WGS sequence"/>
</dbReference>
<protein>
    <submittedName>
        <fullName evidence="10">Sterol esterase Tgl1p</fullName>
    </submittedName>
</protein>
<keyword evidence="5 8" id="KW-1133">Transmembrane helix</keyword>
<dbReference type="PANTHER" id="PTHR11005">
    <property type="entry name" value="LYSOSOMAL ACID LIPASE-RELATED"/>
    <property type="match status" value="1"/>
</dbReference>
<feature type="domain" description="AB hydrolase-1" evidence="9">
    <location>
        <begin position="156"/>
        <end position="422"/>
    </location>
</feature>
<evidence type="ECO:0000256" key="2">
    <source>
        <dbReference type="ARBA" id="ARBA00022692"/>
    </source>
</evidence>
<name>A0A9P0QL87_9ASCO</name>
<dbReference type="GO" id="GO:0016042">
    <property type="term" value="P:lipid catabolic process"/>
    <property type="evidence" value="ECO:0007669"/>
    <property type="project" value="UniProtKB-KW"/>
</dbReference>
<organism evidence="10 11">
    <name type="scientific">[Candida] railenensis</name>
    <dbReference type="NCBI Taxonomy" id="45579"/>
    <lineage>
        <taxon>Eukaryota</taxon>
        <taxon>Fungi</taxon>
        <taxon>Dikarya</taxon>
        <taxon>Ascomycota</taxon>
        <taxon>Saccharomycotina</taxon>
        <taxon>Pichiomycetes</taxon>
        <taxon>Debaryomycetaceae</taxon>
        <taxon>Kurtzmaniella</taxon>
    </lineage>
</organism>
<dbReference type="EMBL" id="CAKXYY010000003">
    <property type="protein sequence ID" value="CAH2351250.1"/>
    <property type="molecule type" value="Genomic_DNA"/>
</dbReference>
<dbReference type="GO" id="GO:0016787">
    <property type="term" value="F:hydrolase activity"/>
    <property type="evidence" value="ECO:0007669"/>
    <property type="project" value="UniProtKB-KW"/>
</dbReference>
<accession>A0A9P0QL87</accession>
<evidence type="ECO:0000256" key="1">
    <source>
        <dbReference type="ARBA" id="ARBA00004167"/>
    </source>
</evidence>
<keyword evidence="7 8" id="KW-0472">Membrane</keyword>
<keyword evidence="3" id="KW-0378">Hydrolase</keyword>
<dbReference type="Gene3D" id="3.40.50.1820">
    <property type="entry name" value="alpha/beta hydrolase"/>
    <property type="match status" value="1"/>
</dbReference>
<dbReference type="AlphaFoldDB" id="A0A9P0QL87"/>
<feature type="transmembrane region" description="Helical" evidence="8">
    <location>
        <begin position="14"/>
        <end position="37"/>
    </location>
</feature>
<dbReference type="GO" id="GO:0016020">
    <property type="term" value="C:membrane"/>
    <property type="evidence" value="ECO:0007669"/>
    <property type="project" value="UniProtKB-SubCell"/>
</dbReference>
<evidence type="ECO:0000256" key="5">
    <source>
        <dbReference type="ARBA" id="ARBA00022989"/>
    </source>
</evidence>
<evidence type="ECO:0000256" key="4">
    <source>
        <dbReference type="ARBA" id="ARBA00022963"/>
    </source>
</evidence>
<dbReference type="FunFam" id="3.40.50.1820:FF:000095">
    <property type="entry name" value="Triglyceride lipase-cholesterol esterase"/>
    <property type="match status" value="1"/>
</dbReference>
<dbReference type="OrthoDB" id="9974421at2759"/>
<evidence type="ECO:0000256" key="8">
    <source>
        <dbReference type="SAM" id="Phobius"/>
    </source>
</evidence>
<keyword evidence="11" id="KW-1185">Reference proteome</keyword>
<keyword evidence="6" id="KW-0443">Lipid metabolism</keyword>
<evidence type="ECO:0000256" key="3">
    <source>
        <dbReference type="ARBA" id="ARBA00022801"/>
    </source>
</evidence>
<evidence type="ECO:0000313" key="11">
    <source>
        <dbReference type="Proteomes" id="UP000837801"/>
    </source>
</evidence>
<keyword evidence="4" id="KW-0442">Lipid degradation</keyword>
<keyword evidence="2 8" id="KW-0812">Transmembrane</keyword>
<sequence>MAIPFLGRLAITEWPIIIVSITLAWFEYLVSIISLLLPAPIIDMFTLGVKTVYSFGSDPIKIVGSEATAEHSVESYRYMNHLSKKADEKDDERIIDFEVDKYHLMIDILNSPDFQTTCSFFGYDVESHIIRTKDNYLLTAHRIVRPGSHIARNGKVVYLHHGLLMSSEIWVTMLERHLNLPFLLYDLGYDVWLGNNRGNKYSQKHLFLKTNSEKFWDFSLDEFALFDIPNTIDYILNETKVKKLTYIGFSQGSAQAFASISVNSDLKDKIDQMIAISPATTPHGLYSKFLDILLKASPSLVYLLFSRKVLMPSVLLWQQLMYPPFFDTMIDLSNYMLFNWRSKNITKMQKLASYSHLYSTTSVKCVVHWFQVISSKKFQMFKDSNSTISGLNPIYYPLKNIKVPIHIIYGDSDSLVDIDVMKNQLPLGTTTTRSVAQHEHLDNLWGFDVKELVFKHVLTYLGEGGPVKSLSPSNVKSANSYLQFEKDRSGSFDESFDGEETIHDGKGIISNGEFKINQRKPSTGGSVFV</sequence>
<proteinExistence type="predicted"/>
<evidence type="ECO:0000313" key="10">
    <source>
        <dbReference type="EMBL" id="CAH2351250.1"/>
    </source>
</evidence>
<dbReference type="Pfam" id="PF00561">
    <property type="entry name" value="Abhydrolase_1"/>
    <property type="match status" value="1"/>
</dbReference>
<evidence type="ECO:0000259" key="9">
    <source>
        <dbReference type="Pfam" id="PF00561"/>
    </source>
</evidence>
<dbReference type="InterPro" id="IPR029058">
    <property type="entry name" value="AB_hydrolase_fold"/>
</dbReference>
<comment type="subcellular location">
    <subcellularLocation>
        <location evidence="1">Membrane</location>
        <topology evidence="1">Single-pass membrane protein</topology>
    </subcellularLocation>
</comment>